<evidence type="ECO:0000313" key="3">
    <source>
        <dbReference type="Proteomes" id="UP000320176"/>
    </source>
</evidence>
<dbReference type="OrthoDB" id="335193at2"/>
<dbReference type="Proteomes" id="UP000320176">
    <property type="component" value="Unassembled WGS sequence"/>
</dbReference>
<comment type="caution">
    <text evidence="2">The sequence shown here is derived from an EMBL/GenBank/DDBJ whole genome shotgun (WGS) entry which is preliminary data.</text>
</comment>
<organism evidence="2 3">
    <name type="scientific">Stieleria varia</name>
    <dbReference type="NCBI Taxonomy" id="2528005"/>
    <lineage>
        <taxon>Bacteria</taxon>
        <taxon>Pseudomonadati</taxon>
        <taxon>Planctomycetota</taxon>
        <taxon>Planctomycetia</taxon>
        <taxon>Pirellulales</taxon>
        <taxon>Pirellulaceae</taxon>
        <taxon>Stieleria</taxon>
    </lineage>
</organism>
<sequence>MPRRAAVENLLTKNALQSFTVFSFPDPLSPSEVNGRNPRPASDRKSMLFNDLETNRGRQAEPTRGLG</sequence>
<dbReference type="EMBL" id="SJPN01000008">
    <property type="protein sequence ID" value="TWT93896.1"/>
    <property type="molecule type" value="Genomic_DNA"/>
</dbReference>
<name>A0A5C6A3B5_9BACT</name>
<accession>A0A5C6A3B5</accession>
<proteinExistence type="predicted"/>
<reference evidence="2 3" key="1">
    <citation type="submission" date="2019-02" db="EMBL/GenBank/DDBJ databases">
        <title>Deep-cultivation of Planctomycetes and their phenomic and genomic characterization uncovers novel biology.</title>
        <authorList>
            <person name="Wiegand S."/>
            <person name="Jogler M."/>
            <person name="Boedeker C."/>
            <person name="Pinto D."/>
            <person name="Vollmers J."/>
            <person name="Rivas-Marin E."/>
            <person name="Kohn T."/>
            <person name="Peeters S.H."/>
            <person name="Heuer A."/>
            <person name="Rast P."/>
            <person name="Oberbeckmann S."/>
            <person name="Bunk B."/>
            <person name="Jeske O."/>
            <person name="Meyerdierks A."/>
            <person name="Storesund J.E."/>
            <person name="Kallscheuer N."/>
            <person name="Luecker S."/>
            <person name="Lage O.M."/>
            <person name="Pohl T."/>
            <person name="Merkel B.J."/>
            <person name="Hornburger P."/>
            <person name="Mueller R.-W."/>
            <person name="Bruemmer F."/>
            <person name="Labrenz M."/>
            <person name="Spormann A.M."/>
            <person name="Op Den Camp H."/>
            <person name="Overmann J."/>
            <person name="Amann R."/>
            <person name="Jetten M.S.M."/>
            <person name="Mascher T."/>
            <person name="Medema M.H."/>
            <person name="Devos D.P."/>
            <person name="Kaster A.-K."/>
            <person name="Ovreas L."/>
            <person name="Rohde M."/>
            <person name="Galperin M.Y."/>
            <person name="Jogler C."/>
        </authorList>
    </citation>
    <scope>NUCLEOTIDE SEQUENCE [LARGE SCALE GENOMIC DNA]</scope>
    <source>
        <strain evidence="2 3">Pla52n</strain>
    </source>
</reference>
<protein>
    <submittedName>
        <fullName evidence="2">Uncharacterized protein</fullName>
    </submittedName>
</protein>
<keyword evidence="3" id="KW-1185">Reference proteome</keyword>
<feature type="region of interest" description="Disordered" evidence="1">
    <location>
        <begin position="23"/>
        <end position="67"/>
    </location>
</feature>
<dbReference type="RefSeq" id="WP_146522695.1">
    <property type="nucleotide sequence ID" value="NZ_CP151726.1"/>
</dbReference>
<evidence type="ECO:0000256" key="1">
    <source>
        <dbReference type="SAM" id="MobiDB-lite"/>
    </source>
</evidence>
<evidence type="ECO:0000313" key="2">
    <source>
        <dbReference type="EMBL" id="TWT93896.1"/>
    </source>
</evidence>
<dbReference type="AlphaFoldDB" id="A0A5C6A3B5"/>
<gene>
    <name evidence="2" type="ORF">Pla52n_57240</name>
</gene>